<evidence type="ECO:0000256" key="1">
    <source>
        <dbReference type="ARBA" id="ARBA00010641"/>
    </source>
</evidence>
<dbReference type="InterPro" id="IPR013249">
    <property type="entry name" value="RNA_pol_sigma70_r4_t2"/>
</dbReference>
<dbReference type="InterPro" id="IPR014284">
    <property type="entry name" value="RNA_pol_sigma-70_dom"/>
</dbReference>
<dbReference type="Pfam" id="PF04542">
    <property type="entry name" value="Sigma70_r2"/>
    <property type="match status" value="1"/>
</dbReference>
<dbReference type="InterPro" id="IPR036388">
    <property type="entry name" value="WH-like_DNA-bd_sf"/>
</dbReference>
<comment type="similarity">
    <text evidence="1">Belongs to the sigma-70 factor family. ECF subfamily.</text>
</comment>
<dbReference type="OrthoDB" id="9785675at2"/>
<dbReference type="AlphaFoldDB" id="A0A2N5GH07"/>
<dbReference type="NCBIfam" id="TIGR02937">
    <property type="entry name" value="sigma70-ECF"/>
    <property type="match status" value="1"/>
</dbReference>
<sequence length="172" mass="20423">MDREIYFENEICEHGAAVFHYIYSLVRHKELAEDLYQEVLLSAYLALGQFEQRARLKSWMYTIALNKCRDYWRKEKGRQRFWQENACIYSNDYEASLLTEEYVIKKQADEAVEASIKELPARYQDPLLLFYFKDCSLAEISDETGIPLSTVKTRMKRGKEQLRPKLKMLAVQ</sequence>
<evidence type="ECO:0000313" key="9">
    <source>
        <dbReference type="Proteomes" id="UP000234951"/>
    </source>
</evidence>
<dbReference type="RefSeq" id="WP_101579125.1">
    <property type="nucleotide sequence ID" value="NZ_PGVA01000062.1"/>
</dbReference>
<proteinExistence type="inferred from homology"/>
<dbReference type="CDD" id="cd06171">
    <property type="entry name" value="Sigma70_r4"/>
    <property type="match status" value="1"/>
</dbReference>
<protein>
    <submittedName>
        <fullName evidence="7">RNA polymerase factor sigma C</fullName>
    </submittedName>
</protein>
<dbReference type="GO" id="GO:0016987">
    <property type="term" value="F:sigma factor activity"/>
    <property type="evidence" value="ECO:0007669"/>
    <property type="project" value="UniProtKB-KW"/>
</dbReference>
<evidence type="ECO:0000259" key="6">
    <source>
        <dbReference type="Pfam" id="PF08281"/>
    </source>
</evidence>
<dbReference type="GO" id="GO:0003677">
    <property type="term" value="F:DNA binding"/>
    <property type="evidence" value="ECO:0007669"/>
    <property type="project" value="InterPro"/>
</dbReference>
<evidence type="ECO:0000313" key="8">
    <source>
        <dbReference type="EMBL" id="PLR94933.1"/>
    </source>
</evidence>
<dbReference type="InterPro" id="IPR013324">
    <property type="entry name" value="RNA_pol_sigma_r3/r4-like"/>
</dbReference>
<evidence type="ECO:0000256" key="3">
    <source>
        <dbReference type="ARBA" id="ARBA00023082"/>
    </source>
</evidence>
<keyword evidence="3" id="KW-0731">Sigma factor</keyword>
<dbReference type="InterPro" id="IPR013325">
    <property type="entry name" value="RNA_pol_sigma_r2"/>
</dbReference>
<gene>
    <name evidence="7" type="ORF">CU635_19965</name>
    <name evidence="8" type="ORF">CVD25_15850</name>
</gene>
<keyword evidence="10" id="KW-1185">Reference proteome</keyword>
<evidence type="ECO:0000313" key="10">
    <source>
        <dbReference type="Proteomes" id="UP000235114"/>
    </source>
</evidence>
<dbReference type="Gene3D" id="1.10.1740.10">
    <property type="match status" value="1"/>
</dbReference>
<accession>A0A2N5GH07</accession>
<reference evidence="7 9" key="1">
    <citation type="submission" date="2017-11" db="EMBL/GenBank/DDBJ databases">
        <title>Comparitive Functional Genomics of Dry Heat Resistant strains isolated from the Viking Spacecraft.</title>
        <authorList>
            <person name="Seuylemezian A."/>
            <person name="Cooper K."/>
            <person name="Vaishampayan P."/>
        </authorList>
    </citation>
    <scope>NUCLEOTIDE SEQUENCE [LARGE SCALE GENOMIC DNA]</scope>
    <source>
        <strain evidence="7 9">M4.6</strain>
    </source>
</reference>
<dbReference type="Proteomes" id="UP000235114">
    <property type="component" value="Unassembled WGS sequence"/>
</dbReference>
<dbReference type="Proteomes" id="UP000234951">
    <property type="component" value="Unassembled WGS sequence"/>
</dbReference>
<dbReference type="PANTHER" id="PTHR43133:SF60">
    <property type="entry name" value="RNA POLYMERASE SIGMA FACTOR SIGV"/>
    <property type="match status" value="1"/>
</dbReference>
<dbReference type="InterPro" id="IPR039425">
    <property type="entry name" value="RNA_pol_sigma-70-like"/>
</dbReference>
<feature type="domain" description="RNA polymerase sigma factor 70 region 4 type 2" evidence="6">
    <location>
        <begin position="110"/>
        <end position="162"/>
    </location>
</feature>
<dbReference type="EMBL" id="PGVD01000045">
    <property type="protein sequence ID" value="PLR94933.1"/>
    <property type="molecule type" value="Genomic_DNA"/>
</dbReference>
<evidence type="ECO:0000259" key="5">
    <source>
        <dbReference type="Pfam" id="PF04542"/>
    </source>
</evidence>
<feature type="domain" description="RNA polymerase sigma-70 region 2" evidence="5">
    <location>
        <begin position="13"/>
        <end position="76"/>
    </location>
</feature>
<dbReference type="PANTHER" id="PTHR43133">
    <property type="entry name" value="RNA POLYMERASE ECF-TYPE SIGMA FACTO"/>
    <property type="match status" value="1"/>
</dbReference>
<organism evidence="7 9">
    <name type="scientific">Bacillus canaveralius</name>
    <dbReference type="NCBI Taxonomy" id="1403243"/>
    <lineage>
        <taxon>Bacteria</taxon>
        <taxon>Bacillati</taxon>
        <taxon>Bacillota</taxon>
        <taxon>Bacilli</taxon>
        <taxon>Bacillales</taxon>
        <taxon>Bacillaceae</taxon>
        <taxon>Bacillus</taxon>
    </lineage>
</organism>
<reference evidence="8 10" key="2">
    <citation type="submission" date="2017-12" db="EMBL/GenBank/DDBJ databases">
        <title>Comparative Functional Genomics of Dry Heat Resistant strains isolated from the Viking Spacecraft.</title>
        <authorList>
            <person name="Seuylemezian A."/>
            <person name="Cooper K."/>
            <person name="Vaishampayan P."/>
        </authorList>
    </citation>
    <scope>NUCLEOTIDE SEQUENCE [LARGE SCALE GENOMIC DNA]</scope>
    <source>
        <strain evidence="8 10">ATCC 29669</strain>
    </source>
</reference>
<evidence type="ECO:0000256" key="4">
    <source>
        <dbReference type="ARBA" id="ARBA00023163"/>
    </source>
</evidence>
<dbReference type="GO" id="GO:0006352">
    <property type="term" value="P:DNA-templated transcription initiation"/>
    <property type="evidence" value="ECO:0007669"/>
    <property type="project" value="InterPro"/>
</dbReference>
<evidence type="ECO:0000313" key="7">
    <source>
        <dbReference type="EMBL" id="PLR80037.1"/>
    </source>
</evidence>
<comment type="caution">
    <text evidence="7">The sequence shown here is derived from an EMBL/GenBank/DDBJ whole genome shotgun (WGS) entry which is preliminary data.</text>
</comment>
<dbReference type="Pfam" id="PF08281">
    <property type="entry name" value="Sigma70_r4_2"/>
    <property type="match status" value="1"/>
</dbReference>
<keyword evidence="4" id="KW-0804">Transcription</keyword>
<dbReference type="EMBL" id="PGVA01000062">
    <property type="protein sequence ID" value="PLR80037.1"/>
    <property type="molecule type" value="Genomic_DNA"/>
</dbReference>
<dbReference type="Gene3D" id="1.10.10.10">
    <property type="entry name" value="Winged helix-like DNA-binding domain superfamily/Winged helix DNA-binding domain"/>
    <property type="match status" value="1"/>
</dbReference>
<dbReference type="SUPFAM" id="SSF88946">
    <property type="entry name" value="Sigma2 domain of RNA polymerase sigma factors"/>
    <property type="match status" value="1"/>
</dbReference>
<dbReference type="InterPro" id="IPR007627">
    <property type="entry name" value="RNA_pol_sigma70_r2"/>
</dbReference>
<dbReference type="SUPFAM" id="SSF88659">
    <property type="entry name" value="Sigma3 and sigma4 domains of RNA polymerase sigma factors"/>
    <property type="match status" value="1"/>
</dbReference>
<name>A0A2N5GH07_9BACI</name>
<evidence type="ECO:0000256" key="2">
    <source>
        <dbReference type="ARBA" id="ARBA00023015"/>
    </source>
</evidence>
<keyword evidence="2" id="KW-0805">Transcription regulation</keyword>